<dbReference type="Proteomes" id="UP000565441">
    <property type="component" value="Unassembled WGS sequence"/>
</dbReference>
<evidence type="ECO:0000256" key="1">
    <source>
        <dbReference type="SAM" id="MobiDB-lite"/>
    </source>
</evidence>
<dbReference type="EMBL" id="JAACJP010000069">
    <property type="protein sequence ID" value="KAF5367233.1"/>
    <property type="molecule type" value="Genomic_DNA"/>
</dbReference>
<proteinExistence type="predicted"/>
<evidence type="ECO:0000313" key="3">
    <source>
        <dbReference type="Proteomes" id="UP000565441"/>
    </source>
</evidence>
<gene>
    <name evidence="2" type="ORF">D9615_010670</name>
</gene>
<comment type="caution">
    <text evidence="2">The sequence shown here is derived from an EMBL/GenBank/DDBJ whole genome shotgun (WGS) entry which is preliminary data.</text>
</comment>
<dbReference type="AlphaFoldDB" id="A0A8H5GLG0"/>
<reference evidence="2 3" key="1">
    <citation type="journal article" date="2020" name="ISME J.">
        <title>Uncovering the hidden diversity of litter-decomposition mechanisms in mushroom-forming fungi.</title>
        <authorList>
            <person name="Floudas D."/>
            <person name="Bentzer J."/>
            <person name="Ahren D."/>
            <person name="Johansson T."/>
            <person name="Persson P."/>
            <person name="Tunlid A."/>
        </authorList>
    </citation>
    <scope>NUCLEOTIDE SEQUENCE [LARGE SCALE GENOMIC DNA]</scope>
    <source>
        <strain evidence="2 3">CBS 661.87</strain>
    </source>
</reference>
<feature type="compositionally biased region" description="Low complexity" evidence="1">
    <location>
        <begin position="291"/>
        <end position="308"/>
    </location>
</feature>
<accession>A0A8H5GLG0</accession>
<organism evidence="2 3">
    <name type="scientific">Tricholomella constricta</name>
    <dbReference type="NCBI Taxonomy" id="117010"/>
    <lineage>
        <taxon>Eukaryota</taxon>
        <taxon>Fungi</taxon>
        <taxon>Dikarya</taxon>
        <taxon>Basidiomycota</taxon>
        <taxon>Agaricomycotina</taxon>
        <taxon>Agaricomycetes</taxon>
        <taxon>Agaricomycetidae</taxon>
        <taxon>Agaricales</taxon>
        <taxon>Tricholomatineae</taxon>
        <taxon>Lyophyllaceae</taxon>
        <taxon>Tricholomella</taxon>
    </lineage>
</organism>
<keyword evidence="3" id="KW-1185">Reference proteome</keyword>
<sequence length="388" mass="42514">MSELEARPEPLLPTDISLVLEYIAPPSLLSTLPPHLISNSLTQRHRFLHLSPDTPADYLAWPTDSQPNAQQNAIDLLEDFQKPLDDHVYPVRYTSDAESAFAHVDISSSVDPPGLRLVFQWNPPDGWKFHNLAFMPFPTNSYESVKDIVVYEPHDFLVEPPMAPVDDVERDSYWDAYGLSESDDLQDQSGFNKPNVDLEAGTEDAYWAQYSAVHGSGDSTRPTPPTVNQKLAEDRVIIAYPGHRTSSAYNPLRPPSPSTLAFRLANISPRVASPPFVDDSDSGSGSGSDSGGSSSSPTASPPSHTSMFSSSLLSIDTHTSASDISFDISPVVEQPLGVNNESRDALKDTIRSVFRLWHAGRVISSPTLNGDKEEFLNVVRQVIAESSL</sequence>
<dbReference type="OrthoDB" id="2270193at2759"/>
<evidence type="ECO:0000313" key="2">
    <source>
        <dbReference type="EMBL" id="KAF5367233.1"/>
    </source>
</evidence>
<feature type="region of interest" description="Disordered" evidence="1">
    <location>
        <begin position="272"/>
        <end position="308"/>
    </location>
</feature>
<protein>
    <submittedName>
        <fullName evidence="2">Uncharacterized protein</fullName>
    </submittedName>
</protein>
<name>A0A8H5GLG0_9AGAR</name>